<gene>
    <name evidence="2" type="ORF">IV64_GL002079</name>
</gene>
<dbReference type="PANTHER" id="PTHR43617">
    <property type="entry name" value="L-AMINO ACID N-ACETYLTRANSFERASE"/>
    <property type="match status" value="1"/>
</dbReference>
<reference evidence="2 3" key="1">
    <citation type="journal article" date="2015" name="Genome Announc.">
        <title>Expanding the biotechnology potential of lactobacilli through comparative genomics of 213 strains and associated genera.</title>
        <authorList>
            <person name="Sun Z."/>
            <person name="Harris H.M."/>
            <person name="McCann A."/>
            <person name="Guo C."/>
            <person name="Argimon S."/>
            <person name="Zhang W."/>
            <person name="Yang X."/>
            <person name="Jeffery I.B."/>
            <person name="Cooney J.C."/>
            <person name="Kagawa T.F."/>
            <person name="Liu W."/>
            <person name="Song Y."/>
            <person name="Salvetti E."/>
            <person name="Wrobel A."/>
            <person name="Rasinkangas P."/>
            <person name="Parkhill J."/>
            <person name="Rea M.C."/>
            <person name="O'Sullivan O."/>
            <person name="Ritari J."/>
            <person name="Douillard F.P."/>
            <person name="Paul Ross R."/>
            <person name="Yang R."/>
            <person name="Briner A.E."/>
            <person name="Felis G.E."/>
            <person name="de Vos W.M."/>
            <person name="Barrangou R."/>
            <person name="Klaenhammer T.R."/>
            <person name="Caufield P.W."/>
            <person name="Cui Y."/>
            <person name="Zhang H."/>
            <person name="O'Toole P.W."/>
        </authorList>
    </citation>
    <scope>NUCLEOTIDE SEQUENCE [LARGE SCALE GENOMIC DNA]</scope>
    <source>
        <strain evidence="2 3">LMG 26013</strain>
    </source>
</reference>
<dbReference type="SUPFAM" id="SSF55729">
    <property type="entry name" value="Acyl-CoA N-acyltransferases (Nat)"/>
    <property type="match status" value="1"/>
</dbReference>
<proteinExistence type="predicted"/>
<dbReference type="RefSeq" id="WP_057705842.1">
    <property type="nucleotide sequence ID" value="NZ_JQCL01000040.1"/>
</dbReference>
<dbReference type="EMBL" id="JQCL01000040">
    <property type="protein sequence ID" value="KRO12537.1"/>
    <property type="molecule type" value="Genomic_DNA"/>
</dbReference>
<dbReference type="PANTHER" id="PTHR43617:SF20">
    <property type="entry name" value="N-ALPHA-ACETYLTRANSFERASE RIMI"/>
    <property type="match status" value="1"/>
</dbReference>
<dbReference type="Gene3D" id="3.40.630.30">
    <property type="match status" value="1"/>
</dbReference>
<evidence type="ECO:0000259" key="1">
    <source>
        <dbReference type="PROSITE" id="PS51186"/>
    </source>
</evidence>
<protein>
    <submittedName>
        <fullName evidence="2">Acetyltransferase</fullName>
    </submittedName>
</protein>
<feature type="domain" description="N-acetyltransferase" evidence="1">
    <location>
        <begin position="1"/>
        <end position="173"/>
    </location>
</feature>
<evidence type="ECO:0000313" key="3">
    <source>
        <dbReference type="Proteomes" id="UP000051783"/>
    </source>
</evidence>
<keyword evidence="2" id="KW-0808">Transferase</keyword>
<organism evidence="2 3">
    <name type="scientific">Lactiplantibacillus xiangfangensis</name>
    <dbReference type="NCBI Taxonomy" id="942150"/>
    <lineage>
        <taxon>Bacteria</taxon>
        <taxon>Bacillati</taxon>
        <taxon>Bacillota</taxon>
        <taxon>Bacilli</taxon>
        <taxon>Lactobacillales</taxon>
        <taxon>Lactobacillaceae</taxon>
        <taxon>Lactiplantibacillus</taxon>
    </lineage>
</organism>
<dbReference type="GO" id="GO:0016747">
    <property type="term" value="F:acyltransferase activity, transferring groups other than amino-acyl groups"/>
    <property type="evidence" value="ECO:0007669"/>
    <property type="project" value="InterPro"/>
</dbReference>
<name>A0A0R2MFU3_9LACO</name>
<evidence type="ECO:0000313" key="2">
    <source>
        <dbReference type="EMBL" id="KRO12537.1"/>
    </source>
</evidence>
<dbReference type="InterPro" id="IPR016181">
    <property type="entry name" value="Acyl_CoA_acyltransferase"/>
</dbReference>
<dbReference type="AlphaFoldDB" id="A0A0R2MFU3"/>
<dbReference type="PATRIC" id="fig|942150.3.peg.2166"/>
<keyword evidence="3" id="KW-1185">Reference proteome</keyword>
<dbReference type="InterPro" id="IPR050276">
    <property type="entry name" value="MshD_Acetyltransferase"/>
</dbReference>
<dbReference type="OrthoDB" id="9796381at2"/>
<dbReference type="Pfam" id="PF00583">
    <property type="entry name" value="Acetyltransf_1"/>
    <property type="match status" value="1"/>
</dbReference>
<dbReference type="InterPro" id="IPR000182">
    <property type="entry name" value="GNAT_dom"/>
</dbReference>
<dbReference type="Proteomes" id="UP000051783">
    <property type="component" value="Unassembled WGS sequence"/>
</dbReference>
<comment type="caution">
    <text evidence="2">The sequence shown here is derived from an EMBL/GenBank/DDBJ whole genome shotgun (WGS) entry which is preliminary data.</text>
</comment>
<accession>A0A0R2MFU3</accession>
<dbReference type="STRING" id="942150.IV64_GL002079"/>
<dbReference type="PROSITE" id="PS51186">
    <property type="entry name" value="GNAT"/>
    <property type="match status" value="1"/>
</dbReference>
<sequence length="173" mass="19370">MYIKQATLDDLDTIIDILSDGRNQLAEAGVDQWQGDYPSRKQITGDIMQGVAFLVNADDNATVGAVAIVPSPDATYDTANAEWLNKTEPYRVLHRVAIHSSHAGHGYATQLFEKIITHITEKHAEIKSIRIDTHSDNLAMQHLIAKMGFQRVGEMVGVYHHDDVCYVYEKLIH</sequence>
<dbReference type="CDD" id="cd04301">
    <property type="entry name" value="NAT_SF"/>
    <property type="match status" value="1"/>
</dbReference>